<dbReference type="AlphaFoldDB" id="A0A0G4H2C7"/>
<feature type="compositionally biased region" description="Low complexity" evidence="1">
    <location>
        <begin position="270"/>
        <end position="292"/>
    </location>
</feature>
<dbReference type="EMBL" id="CDMZ01001788">
    <property type="protein sequence ID" value="CEM37597.1"/>
    <property type="molecule type" value="Genomic_DNA"/>
</dbReference>
<feature type="compositionally biased region" description="Gly residues" evidence="1">
    <location>
        <begin position="174"/>
        <end position="210"/>
    </location>
</feature>
<dbReference type="VEuPathDB" id="CryptoDB:Cvel_24355"/>
<dbReference type="Gene3D" id="3.40.50.300">
    <property type="entry name" value="P-loop containing nucleotide triphosphate hydrolases"/>
    <property type="match status" value="1"/>
</dbReference>
<dbReference type="CDD" id="cd18787">
    <property type="entry name" value="SF2_C_DEAD"/>
    <property type="match status" value="1"/>
</dbReference>
<dbReference type="Pfam" id="PF00271">
    <property type="entry name" value="Helicase_C"/>
    <property type="match status" value="1"/>
</dbReference>
<feature type="domain" description="Helicase C-terminal" evidence="2">
    <location>
        <begin position="3"/>
        <end position="160"/>
    </location>
</feature>
<gene>
    <name evidence="3" type="ORF">Cvel_24355</name>
</gene>
<organism evidence="3">
    <name type="scientific">Chromera velia CCMP2878</name>
    <dbReference type="NCBI Taxonomy" id="1169474"/>
    <lineage>
        <taxon>Eukaryota</taxon>
        <taxon>Sar</taxon>
        <taxon>Alveolata</taxon>
        <taxon>Colpodellida</taxon>
        <taxon>Chromeraceae</taxon>
        <taxon>Chromera</taxon>
    </lineage>
</organism>
<feature type="region of interest" description="Disordered" evidence="1">
    <location>
        <begin position="165"/>
        <end position="217"/>
    </location>
</feature>
<protein>
    <recommendedName>
        <fullName evidence="2">Helicase C-terminal domain-containing protein</fullName>
    </recommendedName>
</protein>
<name>A0A0G4H2C7_9ALVE</name>
<evidence type="ECO:0000256" key="1">
    <source>
        <dbReference type="SAM" id="MobiDB-lite"/>
    </source>
</evidence>
<feature type="region of interest" description="Disordered" evidence="1">
    <location>
        <begin position="267"/>
        <end position="292"/>
    </location>
</feature>
<reference evidence="3" key="1">
    <citation type="submission" date="2014-11" db="EMBL/GenBank/DDBJ databases">
        <authorList>
            <person name="Otto D Thomas"/>
            <person name="Naeem Raeece"/>
        </authorList>
    </citation>
    <scope>NUCLEOTIDE SEQUENCE</scope>
</reference>
<dbReference type="SUPFAM" id="SSF52540">
    <property type="entry name" value="P-loop containing nucleoside triphosphate hydrolases"/>
    <property type="match status" value="1"/>
</dbReference>
<dbReference type="PROSITE" id="PS51194">
    <property type="entry name" value="HELICASE_CTER"/>
    <property type="match status" value="1"/>
</dbReference>
<evidence type="ECO:0000259" key="2">
    <source>
        <dbReference type="PROSITE" id="PS51194"/>
    </source>
</evidence>
<dbReference type="InterPro" id="IPR001650">
    <property type="entry name" value="Helicase_C-like"/>
</dbReference>
<dbReference type="PhylomeDB" id="A0A0G4H2C7"/>
<sequence length="292" mass="30298">MARFVQWLQTTSSQGRKVLVFAETKRGCDILCRDLRYQGIPSIAIHGDKEQRERDRILNDFKTGRCNVLIATDVASRGLDIKNIEFVVNFDCPKTIEDYIHRIGRTGRAGAHGVAVTFFSTTDGFGPGQGMPEKARMARDICRVIQDVGQMPPTDFMQIAARAPGGPGTRTWGGRPGNPMGGGRGGRGRGGGGRGGGGFRGGRGGYGGGRSQNANHGMQSTLPSGVSGGMGGMGGGKPMGGNSYGGQGGGMNMGGYGGGHMGGQGGYQKGMGQQQASGMAAMQFSQSALAGR</sequence>
<accession>A0A0G4H2C7</accession>
<evidence type="ECO:0000313" key="3">
    <source>
        <dbReference type="EMBL" id="CEM37597.1"/>
    </source>
</evidence>
<dbReference type="SMART" id="SM00490">
    <property type="entry name" value="HELICc"/>
    <property type="match status" value="1"/>
</dbReference>
<dbReference type="PANTHER" id="PTHR47958">
    <property type="entry name" value="ATP-DEPENDENT RNA HELICASE DBP3"/>
    <property type="match status" value="1"/>
</dbReference>
<dbReference type="InterPro" id="IPR027417">
    <property type="entry name" value="P-loop_NTPase"/>
</dbReference>
<proteinExistence type="predicted"/>